<evidence type="ECO:0000313" key="1">
    <source>
        <dbReference type="EMBL" id="CAL1673942.1"/>
    </source>
</evidence>
<evidence type="ECO:0000313" key="2">
    <source>
        <dbReference type="Proteomes" id="UP001497644"/>
    </source>
</evidence>
<protein>
    <submittedName>
        <fullName evidence="1">Uncharacterized protein</fullName>
    </submittedName>
</protein>
<name>A0AAV2N2V0_9HYME</name>
<dbReference type="Proteomes" id="UP001497644">
    <property type="component" value="Chromosome 1"/>
</dbReference>
<reference evidence="1 2" key="1">
    <citation type="submission" date="2024-04" db="EMBL/GenBank/DDBJ databases">
        <authorList>
            <consortium name="Molecular Ecology Group"/>
        </authorList>
    </citation>
    <scope>NUCLEOTIDE SEQUENCE [LARGE SCALE GENOMIC DNA]</scope>
</reference>
<sequence length="110" mass="12126">MGWGSAQCLVRLCASMDSALYVHKARTIPEDVGNGRFAYVRQGKQLAFLCGSPTTNRFDVAVGRKISLLLRLPPGTRDHSLHVAPDFCHTESVRSLPNILPRTYRNLSSG</sequence>
<organism evidence="1 2">
    <name type="scientific">Lasius platythorax</name>
    <dbReference type="NCBI Taxonomy" id="488582"/>
    <lineage>
        <taxon>Eukaryota</taxon>
        <taxon>Metazoa</taxon>
        <taxon>Ecdysozoa</taxon>
        <taxon>Arthropoda</taxon>
        <taxon>Hexapoda</taxon>
        <taxon>Insecta</taxon>
        <taxon>Pterygota</taxon>
        <taxon>Neoptera</taxon>
        <taxon>Endopterygota</taxon>
        <taxon>Hymenoptera</taxon>
        <taxon>Apocrita</taxon>
        <taxon>Aculeata</taxon>
        <taxon>Formicoidea</taxon>
        <taxon>Formicidae</taxon>
        <taxon>Formicinae</taxon>
        <taxon>Lasius</taxon>
        <taxon>Lasius</taxon>
    </lineage>
</organism>
<accession>A0AAV2N2V0</accession>
<dbReference type="EMBL" id="OZ034824">
    <property type="protein sequence ID" value="CAL1673942.1"/>
    <property type="molecule type" value="Genomic_DNA"/>
</dbReference>
<gene>
    <name evidence="1" type="ORF">LPLAT_LOCUS721</name>
</gene>
<proteinExistence type="predicted"/>
<dbReference type="AlphaFoldDB" id="A0AAV2N2V0"/>
<keyword evidence="2" id="KW-1185">Reference proteome</keyword>